<keyword evidence="5" id="KW-1185">Reference proteome</keyword>
<protein>
    <submittedName>
        <fullName evidence="4">HIRAN domain-containing protein</fullName>
    </submittedName>
</protein>
<evidence type="ECO:0000259" key="3">
    <source>
        <dbReference type="SMART" id="SM00910"/>
    </source>
</evidence>
<evidence type="ECO:0000313" key="4">
    <source>
        <dbReference type="EMBL" id="MCU6696340.1"/>
    </source>
</evidence>
<feature type="domain" description="HIRAN" evidence="3">
    <location>
        <begin position="126"/>
        <end position="230"/>
    </location>
</feature>
<dbReference type="SMART" id="SM00910">
    <property type="entry name" value="HIRAN"/>
    <property type="match status" value="1"/>
</dbReference>
<evidence type="ECO:0000256" key="2">
    <source>
        <dbReference type="ARBA" id="ARBA00022801"/>
    </source>
</evidence>
<accession>A0ABT2RWA9</accession>
<dbReference type="Gene3D" id="3.30.70.2330">
    <property type="match status" value="1"/>
</dbReference>
<organism evidence="4 5">
    <name type="scientific">Laedolimicola ammoniilytica</name>
    <dbReference type="NCBI Taxonomy" id="2981771"/>
    <lineage>
        <taxon>Bacteria</taxon>
        <taxon>Bacillati</taxon>
        <taxon>Bacillota</taxon>
        <taxon>Clostridia</taxon>
        <taxon>Lachnospirales</taxon>
        <taxon>Lachnospiraceae</taxon>
        <taxon>Laedolimicola</taxon>
    </lineage>
</organism>
<sequence length="233" mass="27099">MSVKDGKEYLYLIWKCSTTRRQYIIGQLSRNGEYEFQYCGEIKAAMDAGFKPLVVFENLDVMYRCKELFPVFSSRLPDRKRKDIGKILDKYGLKEYDAYELLKKSGARLPIDNLQFVDPLLDVEEKFEKTFYLAGVRHYLGCEGKACKNAVAVTRGDECFLCSEPDNPYDKNAIIVLNERKEKLGYIPRYYAQAFLKLMNEKRISGCYVAKVEKEQNCDECIEVMVKVEKTQN</sequence>
<dbReference type="InterPro" id="IPR014905">
    <property type="entry name" value="HIRAN"/>
</dbReference>
<comment type="caution">
    <text evidence="4">The sequence shown here is derived from an EMBL/GenBank/DDBJ whole genome shotgun (WGS) entry which is preliminary data.</text>
</comment>
<evidence type="ECO:0000256" key="1">
    <source>
        <dbReference type="ARBA" id="ARBA00022723"/>
    </source>
</evidence>
<dbReference type="EMBL" id="JAOQKC010000005">
    <property type="protein sequence ID" value="MCU6696340.1"/>
    <property type="molecule type" value="Genomic_DNA"/>
</dbReference>
<name>A0ABT2RWA9_9FIRM</name>
<keyword evidence="1" id="KW-0479">Metal-binding</keyword>
<dbReference type="RefSeq" id="WP_158362530.1">
    <property type="nucleotide sequence ID" value="NZ_JAOQKC010000005.1"/>
</dbReference>
<gene>
    <name evidence="4" type="ORF">OCV63_05440</name>
</gene>
<dbReference type="Pfam" id="PF08797">
    <property type="entry name" value="HIRAN"/>
    <property type="match status" value="1"/>
</dbReference>
<proteinExistence type="predicted"/>
<keyword evidence="2" id="KW-0378">Hydrolase</keyword>
<evidence type="ECO:0000313" key="5">
    <source>
        <dbReference type="Proteomes" id="UP001652461"/>
    </source>
</evidence>
<reference evidence="4 5" key="1">
    <citation type="journal article" date="2021" name="ISME Commun">
        <title>Automated analysis of genomic sequences facilitates high-throughput and comprehensive description of bacteria.</title>
        <authorList>
            <person name="Hitch T.C.A."/>
        </authorList>
    </citation>
    <scope>NUCLEOTIDE SEQUENCE [LARGE SCALE GENOMIC DNA]</scope>
    <source>
        <strain evidence="4 5">Sanger_04</strain>
    </source>
</reference>
<dbReference type="Proteomes" id="UP001652461">
    <property type="component" value="Unassembled WGS sequence"/>
</dbReference>